<dbReference type="AlphaFoldDB" id="A0A0Q3HV28"/>
<evidence type="ECO:0000313" key="4">
    <source>
        <dbReference type="Proteomes" id="UP000051682"/>
    </source>
</evidence>
<evidence type="ECO:0000259" key="2">
    <source>
        <dbReference type="Pfam" id="PF07510"/>
    </source>
</evidence>
<dbReference type="PANTHER" id="PTHR35149:SF1">
    <property type="entry name" value="DUF5655 DOMAIN-CONTAINING PROTEIN"/>
    <property type="match status" value="1"/>
</dbReference>
<accession>A0A0Q3HV28</accession>
<dbReference type="EMBL" id="LLYZ01000004">
    <property type="protein sequence ID" value="KQK26413.1"/>
    <property type="molecule type" value="Genomic_DNA"/>
</dbReference>
<organism evidence="3 4">
    <name type="scientific">Chryseobacterium aquaticum</name>
    <dbReference type="NCBI Taxonomy" id="452084"/>
    <lineage>
        <taxon>Bacteria</taxon>
        <taxon>Pseudomonadati</taxon>
        <taxon>Bacteroidota</taxon>
        <taxon>Flavobacteriia</taxon>
        <taxon>Flavobacteriales</taxon>
        <taxon>Weeksellaceae</taxon>
        <taxon>Chryseobacterium group</taxon>
        <taxon>Chryseobacterium</taxon>
    </lineage>
</organism>
<reference evidence="3 4" key="1">
    <citation type="submission" date="2015-10" db="EMBL/GenBank/DDBJ databases">
        <title>Chryseobacterium aquaticum genome.</title>
        <authorList>
            <person name="Newman J.D."/>
            <person name="Ferguson M.B."/>
            <person name="Miller J.R."/>
        </authorList>
    </citation>
    <scope>NUCLEOTIDE SEQUENCE [LARGE SCALE GENOMIC DNA]</scope>
    <source>
        <strain evidence="3 4">KCTC 12483</strain>
    </source>
</reference>
<comment type="caution">
    <text evidence="3">The sequence shown here is derived from an EMBL/GenBank/DDBJ whole genome shotgun (WGS) entry which is preliminary data.</text>
</comment>
<dbReference type="Proteomes" id="UP000051682">
    <property type="component" value="Unassembled WGS sequence"/>
</dbReference>
<evidence type="ECO:0000259" key="1">
    <source>
        <dbReference type="Pfam" id="PF03235"/>
    </source>
</evidence>
<dbReference type="Pfam" id="PF03235">
    <property type="entry name" value="GmrSD_N"/>
    <property type="match status" value="1"/>
</dbReference>
<evidence type="ECO:0008006" key="5">
    <source>
        <dbReference type="Google" id="ProtNLM"/>
    </source>
</evidence>
<sequence length="633" mass="75473">MNSKFVIESTSILSFKKKVNIPSYQRPYCWGKEEIEKLLNDFKDNSEDDYYFIGNVITIKNGKYYDLIDGQQRFTTIWILCLYLYSKSRNNQLFELCYQEDSPRLHFAIRTETNNYLKALLKKVEDSSAGEDKFWKIDQFLPDENDLTNPTLMQNLNIAKSFRIIDEWIKNDIATINIKKFEKFVIEKVQFKFLVAPEGSDENNLFIQINTNGTQFQHYDILKAELINALSHDTKGEYSKKWEWATEIFYFKTDSKQEKNGIDEKVDLLLSDIINSEGGVEYFGEENEENTEKQENKFEYLISFNTILLHTLFIYSKKYKLKLPEHFNEEKLLDIFQYFRKSVEKGNLHREINAKYFIDLLAEVKEKMNSHILFKDIEKNTFSLLTENQKNYEYDDDDDDDDEVLKQQNSEFVQLQRMLYHSSNDKKQFWLGVLLDRLINNNDYSLKVLEKIDNVFSIRGNTFEIYKSYFEDSEIFLSSESLFVIENFSFTFKNFNRYWFYKVEYLLWKNYKEKLNATNNTIISRTSVEHVLPQKEEAYFQENNVKINDFGNLILITVSENSGFSAKSLLKKYEYYEKLNNPPLKMKLLFNQLEEKNLLVQDSELKKENLEVIKTILESNKMEILSLIIQHYC</sequence>
<dbReference type="InterPro" id="IPR004919">
    <property type="entry name" value="GmrSD_N"/>
</dbReference>
<dbReference type="OrthoDB" id="9798761at2"/>
<evidence type="ECO:0000313" key="3">
    <source>
        <dbReference type="EMBL" id="KQK26413.1"/>
    </source>
</evidence>
<protein>
    <recommendedName>
        <fullName evidence="5">DUF262 domain-containing protein</fullName>
    </recommendedName>
</protein>
<dbReference type="Pfam" id="PF07510">
    <property type="entry name" value="GmrSD_C"/>
    <property type="match status" value="1"/>
</dbReference>
<dbReference type="STRING" id="452084.AR438_06490"/>
<dbReference type="PANTHER" id="PTHR35149">
    <property type="entry name" value="SLL5132 PROTEIN"/>
    <property type="match status" value="1"/>
</dbReference>
<gene>
    <name evidence="3" type="ORF">AR438_06490</name>
</gene>
<dbReference type="RefSeq" id="WP_056013341.1">
    <property type="nucleotide sequence ID" value="NZ_LLYZ01000004.1"/>
</dbReference>
<name>A0A0Q3HV28_9FLAO</name>
<dbReference type="InterPro" id="IPR011089">
    <property type="entry name" value="GmrSD_C"/>
</dbReference>
<keyword evidence="4" id="KW-1185">Reference proteome</keyword>
<proteinExistence type="predicted"/>
<feature type="domain" description="GmrSD restriction endonucleases N-terminal" evidence="1">
    <location>
        <begin position="12"/>
        <end position="226"/>
    </location>
</feature>
<feature type="domain" description="GmrSD restriction endonucleases C-terminal" evidence="2">
    <location>
        <begin position="489"/>
        <end position="582"/>
    </location>
</feature>